<keyword evidence="1" id="KW-0677">Repeat</keyword>
<dbReference type="Pfam" id="PF23598">
    <property type="entry name" value="LRR_14"/>
    <property type="match status" value="1"/>
</dbReference>
<dbReference type="Gene3D" id="3.80.10.10">
    <property type="entry name" value="Ribonuclease Inhibitor"/>
    <property type="match status" value="1"/>
</dbReference>
<dbReference type="AlphaFoldDB" id="A0A314XTH1"/>
<feature type="domain" description="Disease resistance R13L4/SHOC-2-like LRR" evidence="2">
    <location>
        <begin position="54"/>
        <end position="248"/>
    </location>
</feature>
<evidence type="ECO:0000313" key="4">
    <source>
        <dbReference type="Proteomes" id="UP000250321"/>
    </source>
</evidence>
<dbReference type="PANTHER" id="PTHR45752">
    <property type="entry name" value="LEUCINE-RICH REPEAT-CONTAINING"/>
    <property type="match status" value="1"/>
</dbReference>
<evidence type="ECO:0000313" key="3">
    <source>
        <dbReference type="EMBL" id="PQP95808.1"/>
    </source>
</evidence>
<name>A0A314XTH1_PRUYE</name>
<dbReference type="InterPro" id="IPR055414">
    <property type="entry name" value="LRR_R13L4/SHOC2-like"/>
</dbReference>
<comment type="caution">
    <text evidence="3">The sequence shown here is derived from an EMBL/GenBank/DDBJ whole genome shotgun (WGS) entry which is preliminary data.</text>
</comment>
<reference evidence="3 4" key="1">
    <citation type="submission" date="2018-02" db="EMBL/GenBank/DDBJ databases">
        <title>Draft genome of wild Prunus yedoensis var. nudiflora.</title>
        <authorList>
            <person name="Baek S."/>
            <person name="Kim J.-H."/>
            <person name="Choi K."/>
            <person name="Kim G.-B."/>
            <person name="Cho A."/>
            <person name="Jang H."/>
            <person name="Shin C.-H."/>
            <person name="Yu H.-J."/>
            <person name="Mun J.-H."/>
        </authorList>
    </citation>
    <scope>NUCLEOTIDE SEQUENCE [LARGE SCALE GENOMIC DNA]</scope>
    <source>
        <strain evidence="4">cv. Jeju island</strain>
        <tissue evidence="3">Leaf</tissue>
    </source>
</reference>
<dbReference type="OrthoDB" id="1165828at2759"/>
<dbReference type="InterPro" id="IPR032675">
    <property type="entry name" value="LRR_dom_sf"/>
</dbReference>
<dbReference type="InterPro" id="IPR050715">
    <property type="entry name" value="LRR-SigEffector_domain"/>
</dbReference>
<keyword evidence="4" id="KW-1185">Reference proteome</keyword>
<dbReference type="STRING" id="2094558.A0A314XTH1"/>
<evidence type="ECO:0000259" key="2">
    <source>
        <dbReference type="Pfam" id="PF23598"/>
    </source>
</evidence>
<evidence type="ECO:0000256" key="1">
    <source>
        <dbReference type="ARBA" id="ARBA00022737"/>
    </source>
</evidence>
<gene>
    <name evidence="3" type="ORF">Pyn_11695</name>
</gene>
<sequence>MHDVIRDMAILIALSEHGHGFLVKAGWELNVWPNDADEGCSAISLKNNRIHKLPEKVDISVLGELKELEILSLRSSNFKEFPKEIGNLVNLRLLDLSWNSTINIIPSKVISRLSRLEELRMQGSFGDWGSRIKGAWESNVGFDESTYLSKLNLLDVQMFDLECIWESFNAGFDELTCLSYLNILVVRIFNAECIPKAVRFLPNWEKFFICILRKTGDFLFSMEKFSDSDCLLVLDTTIDTLPSWFNKVVTKRAEKIIYSGCQGLNNLLAETWDYMD</sequence>
<dbReference type="Proteomes" id="UP000250321">
    <property type="component" value="Unassembled WGS sequence"/>
</dbReference>
<accession>A0A314XTH1</accession>
<dbReference type="EMBL" id="PJQY01002181">
    <property type="protein sequence ID" value="PQP95808.1"/>
    <property type="molecule type" value="Genomic_DNA"/>
</dbReference>
<dbReference type="SUPFAM" id="SSF52058">
    <property type="entry name" value="L domain-like"/>
    <property type="match status" value="1"/>
</dbReference>
<dbReference type="PANTHER" id="PTHR45752:SF196">
    <property type="entry name" value="GH17740P"/>
    <property type="match status" value="1"/>
</dbReference>
<organism evidence="3 4">
    <name type="scientific">Prunus yedoensis var. nudiflora</name>
    <dbReference type="NCBI Taxonomy" id="2094558"/>
    <lineage>
        <taxon>Eukaryota</taxon>
        <taxon>Viridiplantae</taxon>
        <taxon>Streptophyta</taxon>
        <taxon>Embryophyta</taxon>
        <taxon>Tracheophyta</taxon>
        <taxon>Spermatophyta</taxon>
        <taxon>Magnoliopsida</taxon>
        <taxon>eudicotyledons</taxon>
        <taxon>Gunneridae</taxon>
        <taxon>Pentapetalae</taxon>
        <taxon>rosids</taxon>
        <taxon>fabids</taxon>
        <taxon>Rosales</taxon>
        <taxon>Rosaceae</taxon>
        <taxon>Amygdaloideae</taxon>
        <taxon>Amygdaleae</taxon>
        <taxon>Prunus</taxon>
    </lineage>
</organism>
<protein>
    <submittedName>
        <fullName evidence="3">Putative disease resistance protein</fullName>
    </submittedName>
</protein>
<proteinExistence type="predicted"/>